<evidence type="ECO:0000256" key="6">
    <source>
        <dbReference type="SAM" id="MobiDB-lite"/>
    </source>
</evidence>
<evidence type="ECO:0000313" key="8">
    <source>
        <dbReference type="EMBL" id="CAH1241894.1"/>
    </source>
</evidence>
<dbReference type="OrthoDB" id="3269380at2759"/>
<proteinExistence type="predicted"/>
<dbReference type="Proteomes" id="UP000838412">
    <property type="component" value="Chromosome 12"/>
</dbReference>
<keyword evidence="9" id="KW-1185">Reference proteome</keyword>
<dbReference type="AlphaFoldDB" id="A0A8J9YUE9"/>
<dbReference type="SMART" id="SM00355">
    <property type="entry name" value="ZnF_C2H2"/>
    <property type="match status" value="3"/>
</dbReference>
<dbReference type="PANTHER" id="PTHR23057:SF0">
    <property type="entry name" value="JUXTAPOSED WITH ANOTHER ZINC FINGER PROTEIN 1"/>
    <property type="match status" value="1"/>
</dbReference>
<dbReference type="GO" id="GO:0008270">
    <property type="term" value="F:zinc ion binding"/>
    <property type="evidence" value="ECO:0007669"/>
    <property type="project" value="UniProtKB-KW"/>
</dbReference>
<feature type="domain" description="C2H2-type" evidence="7">
    <location>
        <begin position="24"/>
        <end position="54"/>
    </location>
</feature>
<evidence type="ECO:0000256" key="4">
    <source>
        <dbReference type="ARBA" id="ARBA00022833"/>
    </source>
</evidence>
<evidence type="ECO:0000256" key="5">
    <source>
        <dbReference type="PROSITE-ProRule" id="PRU00042"/>
    </source>
</evidence>
<reference evidence="8" key="1">
    <citation type="submission" date="2022-01" db="EMBL/GenBank/DDBJ databases">
        <authorList>
            <person name="Braso-Vives M."/>
        </authorList>
    </citation>
    <scope>NUCLEOTIDE SEQUENCE</scope>
</reference>
<keyword evidence="3 5" id="KW-0863">Zinc-finger</keyword>
<keyword evidence="1" id="KW-0479">Metal-binding</keyword>
<gene>
    <name evidence="8" type="primary">JAZF1</name>
    <name evidence="8" type="ORF">BLAG_LOCUS5336</name>
</gene>
<feature type="region of interest" description="Disordered" evidence="6">
    <location>
        <begin position="108"/>
        <end position="134"/>
    </location>
</feature>
<dbReference type="FunFam" id="3.30.160.60:FF:003264">
    <property type="entry name" value="Juxtaposed with another zinc finger protein 1"/>
    <property type="match status" value="1"/>
</dbReference>
<accession>A0A8J9YUE9</accession>
<dbReference type="PROSITE" id="PS00028">
    <property type="entry name" value="ZINC_FINGER_C2H2_1"/>
    <property type="match status" value="3"/>
</dbReference>
<dbReference type="InterPro" id="IPR051580">
    <property type="entry name" value="ZnF-Chromatin_assoc"/>
</dbReference>
<dbReference type="EMBL" id="OV696697">
    <property type="protein sequence ID" value="CAH1241894.1"/>
    <property type="molecule type" value="Genomic_DNA"/>
</dbReference>
<organism evidence="8 9">
    <name type="scientific">Branchiostoma lanceolatum</name>
    <name type="common">Common lancelet</name>
    <name type="synonym">Amphioxus lanceolatum</name>
    <dbReference type="NCBI Taxonomy" id="7740"/>
    <lineage>
        <taxon>Eukaryota</taxon>
        <taxon>Metazoa</taxon>
        <taxon>Chordata</taxon>
        <taxon>Cephalochordata</taxon>
        <taxon>Leptocardii</taxon>
        <taxon>Amphioxiformes</taxon>
        <taxon>Branchiostomatidae</taxon>
        <taxon>Branchiostoma</taxon>
    </lineage>
</organism>
<dbReference type="Gene3D" id="3.30.160.60">
    <property type="entry name" value="Classic Zinc Finger"/>
    <property type="match status" value="2"/>
</dbReference>
<evidence type="ECO:0000259" key="7">
    <source>
        <dbReference type="PROSITE" id="PS50157"/>
    </source>
</evidence>
<evidence type="ECO:0000256" key="1">
    <source>
        <dbReference type="ARBA" id="ARBA00022723"/>
    </source>
</evidence>
<sequence length="240" mass="26626">MDWGSAGGLLRCRGPDKMAAFFVHVCRFGGCGLTFPSLGDLILHIEDQHIESDPLTLEKQELQQPSSLALSYIHRFITDAARREQLENLKRKPSQRALSPVAAIRSITPTGSEFDDDDLSSESSDSDNSWTTSDDFTSELILNSMTPSSNEEKPFACPIPGCKKRYKNVNGIKYHAKNGHRNDGKIRKACRCHCGKSYKTTQGLKNHTLSQHPPISRQLPGATQVGHTLMPMLQHPELAN</sequence>
<keyword evidence="4" id="KW-0862">Zinc</keyword>
<dbReference type="InterPro" id="IPR036236">
    <property type="entry name" value="Znf_C2H2_sf"/>
</dbReference>
<dbReference type="PANTHER" id="PTHR23057">
    <property type="entry name" value="JUXTAPOSED WITH ANOTHER ZINC FINGER PROTEIN 1"/>
    <property type="match status" value="1"/>
</dbReference>
<feature type="compositionally biased region" description="Low complexity" evidence="6">
    <location>
        <begin position="121"/>
        <end position="134"/>
    </location>
</feature>
<dbReference type="PROSITE" id="PS50157">
    <property type="entry name" value="ZINC_FINGER_C2H2_2"/>
    <property type="match status" value="1"/>
</dbReference>
<evidence type="ECO:0000256" key="2">
    <source>
        <dbReference type="ARBA" id="ARBA00022737"/>
    </source>
</evidence>
<dbReference type="InterPro" id="IPR013087">
    <property type="entry name" value="Znf_C2H2_type"/>
</dbReference>
<evidence type="ECO:0000256" key="3">
    <source>
        <dbReference type="ARBA" id="ARBA00022771"/>
    </source>
</evidence>
<keyword evidence="2" id="KW-0677">Repeat</keyword>
<evidence type="ECO:0000313" key="9">
    <source>
        <dbReference type="Proteomes" id="UP000838412"/>
    </source>
</evidence>
<name>A0A8J9YUE9_BRALA</name>
<dbReference type="GO" id="GO:0005634">
    <property type="term" value="C:nucleus"/>
    <property type="evidence" value="ECO:0007669"/>
    <property type="project" value="TreeGrafter"/>
</dbReference>
<dbReference type="SUPFAM" id="SSF57667">
    <property type="entry name" value="beta-beta-alpha zinc fingers"/>
    <property type="match status" value="2"/>
</dbReference>
<protein>
    <submittedName>
        <fullName evidence="8">JAZF1 protein</fullName>
    </submittedName>
</protein>